<protein>
    <recommendedName>
        <fullName evidence="3">Ribosome biogenesis protein SLX9</fullName>
    </recommendedName>
</protein>
<keyword evidence="7" id="KW-1185">Reference proteome</keyword>
<organism evidence="6 7">
    <name type="scientific">Elaphomyces granulatus</name>
    <dbReference type="NCBI Taxonomy" id="519963"/>
    <lineage>
        <taxon>Eukaryota</taxon>
        <taxon>Fungi</taxon>
        <taxon>Dikarya</taxon>
        <taxon>Ascomycota</taxon>
        <taxon>Pezizomycotina</taxon>
        <taxon>Eurotiomycetes</taxon>
        <taxon>Eurotiomycetidae</taxon>
        <taxon>Eurotiales</taxon>
        <taxon>Elaphomycetaceae</taxon>
        <taxon>Elaphomyces</taxon>
    </lineage>
</organism>
<dbReference type="OrthoDB" id="5429132at2759"/>
<evidence type="ECO:0000256" key="1">
    <source>
        <dbReference type="ARBA" id="ARBA00004604"/>
    </source>
</evidence>
<proteinExistence type="inferred from homology"/>
<evidence type="ECO:0000313" key="7">
    <source>
        <dbReference type="Proteomes" id="UP000243515"/>
    </source>
</evidence>
<comment type="similarity">
    <text evidence="2">Belongs to the SLX9 family.</text>
</comment>
<dbReference type="InterPro" id="IPR028160">
    <property type="entry name" value="Slx9-like"/>
</dbReference>
<reference evidence="6 7" key="1">
    <citation type="journal article" date="2015" name="Environ. Microbiol.">
        <title>Metagenome sequence of Elaphomyces granulatus from sporocarp tissue reveals Ascomycota ectomycorrhizal fingerprints of genome expansion and a Proteobacteria-rich microbiome.</title>
        <authorList>
            <person name="Quandt C.A."/>
            <person name="Kohler A."/>
            <person name="Hesse C.N."/>
            <person name="Sharpton T.J."/>
            <person name="Martin F."/>
            <person name="Spatafora J.W."/>
        </authorList>
    </citation>
    <scope>NUCLEOTIDE SEQUENCE [LARGE SCALE GENOMIC DNA]</scope>
    <source>
        <strain evidence="6 7">OSC145934</strain>
    </source>
</reference>
<feature type="compositionally biased region" description="Basic and acidic residues" evidence="5">
    <location>
        <begin position="117"/>
        <end position="128"/>
    </location>
</feature>
<comment type="subcellular location">
    <subcellularLocation>
        <location evidence="1">Nucleus</location>
        <location evidence="1">Nucleolus</location>
    </subcellularLocation>
</comment>
<dbReference type="GO" id="GO:0000462">
    <property type="term" value="P:maturation of SSU-rRNA from tricistronic rRNA transcript (SSU-rRNA, 5.8S rRNA, LSU-rRNA)"/>
    <property type="evidence" value="ECO:0007669"/>
    <property type="project" value="InterPro"/>
</dbReference>
<accession>A0A232LZ99</accession>
<feature type="compositionally biased region" description="Basic residues" evidence="5">
    <location>
        <begin position="105"/>
        <end position="116"/>
    </location>
</feature>
<evidence type="ECO:0000313" key="6">
    <source>
        <dbReference type="EMBL" id="OXV09491.1"/>
    </source>
</evidence>
<evidence type="ECO:0000256" key="5">
    <source>
        <dbReference type="SAM" id="MobiDB-lite"/>
    </source>
</evidence>
<dbReference type="Pfam" id="PF15341">
    <property type="entry name" value="SLX9"/>
    <property type="match status" value="1"/>
</dbReference>
<feature type="region of interest" description="Disordered" evidence="5">
    <location>
        <begin position="1"/>
        <end position="155"/>
    </location>
</feature>
<evidence type="ECO:0000256" key="2">
    <source>
        <dbReference type="ARBA" id="ARBA00011022"/>
    </source>
</evidence>
<name>A0A232LZ99_9EURO</name>
<sequence length="179" mass="20533">MARIRPEPPRSSIRRTASGRGRPAPSNSGFLLEDGFRTTKRDKRMIKHSTFMSRVEKSHKKTPKRRRPSKKLVTNLHSLADALPASDEKERDGAGAQVNMIKRETMKHRPGATKRREKVERMERERFLKNLADMTEMETKGVSNDSTERAVDEGSASNRWAALRNFISQTMEQQPAFQK</sequence>
<keyword evidence="4" id="KW-0539">Nucleus</keyword>
<comment type="caution">
    <text evidence="6">The sequence shown here is derived from an EMBL/GenBank/DDBJ whole genome shotgun (WGS) entry which is preliminary data.</text>
</comment>
<evidence type="ECO:0000256" key="4">
    <source>
        <dbReference type="ARBA" id="ARBA00023242"/>
    </source>
</evidence>
<dbReference type="Proteomes" id="UP000243515">
    <property type="component" value="Unassembled WGS sequence"/>
</dbReference>
<gene>
    <name evidence="6" type="ORF">Egran_02746</name>
</gene>
<dbReference type="GO" id="GO:0030688">
    <property type="term" value="C:preribosome, small subunit precursor"/>
    <property type="evidence" value="ECO:0007669"/>
    <property type="project" value="InterPro"/>
</dbReference>
<dbReference type="GO" id="GO:0030686">
    <property type="term" value="C:90S preribosome"/>
    <property type="evidence" value="ECO:0007669"/>
    <property type="project" value="InterPro"/>
</dbReference>
<dbReference type="AlphaFoldDB" id="A0A232LZ99"/>
<feature type="compositionally biased region" description="Basic residues" evidence="5">
    <location>
        <begin position="57"/>
        <end position="70"/>
    </location>
</feature>
<evidence type="ECO:0000256" key="3">
    <source>
        <dbReference type="ARBA" id="ARBA00021321"/>
    </source>
</evidence>
<dbReference type="GO" id="GO:0005730">
    <property type="term" value="C:nucleolus"/>
    <property type="evidence" value="ECO:0007669"/>
    <property type="project" value="UniProtKB-SubCell"/>
</dbReference>
<dbReference type="EMBL" id="NPHW01003497">
    <property type="protein sequence ID" value="OXV09491.1"/>
    <property type="molecule type" value="Genomic_DNA"/>
</dbReference>